<keyword evidence="2" id="KW-1185">Reference proteome</keyword>
<dbReference type="AlphaFoldDB" id="A0A0S3R8Y6"/>
<sequence>MASTGALQSGQVEWDWNHMSMHSVWKLWLHLGKTRPVSPFSNSDKHTAHSDFWVESEKVKTGSVEMTEGWRPREVRAMRAAGSM</sequence>
<name>A0A0S3R8Y6_PHAAN</name>
<dbReference type="Proteomes" id="UP000291084">
    <property type="component" value="Chromosome 1"/>
</dbReference>
<proteinExistence type="predicted"/>
<evidence type="ECO:0000313" key="2">
    <source>
        <dbReference type="Proteomes" id="UP000291084"/>
    </source>
</evidence>
<protein>
    <submittedName>
        <fullName evidence="1">Uncharacterized protein</fullName>
    </submittedName>
</protein>
<evidence type="ECO:0000313" key="1">
    <source>
        <dbReference type="EMBL" id="BAT77108.1"/>
    </source>
</evidence>
<dbReference type="EMBL" id="AP015034">
    <property type="protein sequence ID" value="BAT77108.1"/>
    <property type="molecule type" value="Genomic_DNA"/>
</dbReference>
<organism evidence="1 2">
    <name type="scientific">Vigna angularis var. angularis</name>
    <dbReference type="NCBI Taxonomy" id="157739"/>
    <lineage>
        <taxon>Eukaryota</taxon>
        <taxon>Viridiplantae</taxon>
        <taxon>Streptophyta</taxon>
        <taxon>Embryophyta</taxon>
        <taxon>Tracheophyta</taxon>
        <taxon>Spermatophyta</taxon>
        <taxon>Magnoliopsida</taxon>
        <taxon>eudicotyledons</taxon>
        <taxon>Gunneridae</taxon>
        <taxon>Pentapetalae</taxon>
        <taxon>rosids</taxon>
        <taxon>fabids</taxon>
        <taxon>Fabales</taxon>
        <taxon>Fabaceae</taxon>
        <taxon>Papilionoideae</taxon>
        <taxon>50 kb inversion clade</taxon>
        <taxon>NPAAA clade</taxon>
        <taxon>indigoferoid/millettioid clade</taxon>
        <taxon>Phaseoleae</taxon>
        <taxon>Vigna</taxon>
    </lineage>
</organism>
<accession>A0A0S3R8Y6</accession>
<reference evidence="1 2" key="1">
    <citation type="journal article" date="2015" name="Sci. Rep.">
        <title>The power of single molecule real-time sequencing technology in the de novo assembly of a eukaryotic genome.</title>
        <authorList>
            <person name="Sakai H."/>
            <person name="Naito K."/>
            <person name="Ogiso-Tanaka E."/>
            <person name="Takahashi Y."/>
            <person name="Iseki K."/>
            <person name="Muto C."/>
            <person name="Satou K."/>
            <person name="Teruya K."/>
            <person name="Shiroma A."/>
            <person name="Shimoji M."/>
            <person name="Hirano T."/>
            <person name="Itoh T."/>
            <person name="Kaga A."/>
            <person name="Tomooka N."/>
        </authorList>
    </citation>
    <scope>NUCLEOTIDE SEQUENCE [LARGE SCALE GENOMIC DNA]</scope>
    <source>
        <strain evidence="2">cv. Shumari</strain>
    </source>
</reference>
<gene>
    <name evidence="1" type="primary">Vigan.01G519700</name>
    <name evidence="1" type="ORF">VIGAN_01519700</name>
</gene>